<evidence type="ECO:0000259" key="2">
    <source>
        <dbReference type="PROSITE" id="PS50076"/>
    </source>
</evidence>
<dbReference type="GO" id="GO:0043022">
    <property type="term" value="F:ribosome binding"/>
    <property type="evidence" value="ECO:0000318"/>
    <property type="project" value="GO_Central"/>
</dbReference>
<dbReference type="SUPFAM" id="SSF46689">
    <property type="entry name" value="Homeodomain-like"/>
    <property type="match status" value="2"/>
</dbReference>
<dbReference type="AlphaFoldDB" id="A0A1Y1INB5"/>
<dbReference type="Gene3D" id="1.10.10.60">
    <property type="entry name" value="Homeodomain-like"/>
    <property type="match status" value="2"/>
</dbReference>
<dbReference type="Gene3D" id="1.10.287.110">
    <property type="entry name" value="DnaJ domain"/>
    <property type="match status" value="1"/>
</dbReference>
<dbReference type="Pfam" id="PF23082">
    <property type="entry name" value="Myb_DNA-binding_2"/>
    <property type="match status" value="1"/>
</dbReference>
<feature type="compositionally biased region" description="Basic and acidic residues" evidence="1">
    <location>
        <begin position="436"/>
        <end position="445"/>
    </location>
</feature>
<dbReference type="PANTHER" id="PTHR43999:SF1">
    <property type="entry name" value="DNAJ HOMOLOG SUBFAMILY C MEMBER 2"/>
    <property type="match status" value="1"/>
</dbReference>
<protein>
    <submittedName>
        <fullName evidence="4">DnaJ protein</fullName>
    </submittedName>
</protein>
<feature type="compositionally biased region" description="Basic and acidic residues" evidence="1">
    <location>
        <begin position="355"/>
        <end position="367"/>
    </location>
</feature>
<dbReference type="OrthoDB" id="1690618at2759"/>
<evidence type="ECO:0000256" key="1">
    <source>
        <dbReference type="SAM" id="MobiDB-lite"/>
    </source>
</evidence>
<dbReference type="GO" id="GO:0051083">
    <property type="term" value="P:'de novo' cotranslational protein folding"/>
    <property type="evidence" value="ECO:0000318"/>
    <property type="project" value="GO_Central"/>
</dbReference>
<evidence type="ECO:0000259" key="3">
    <source>
        <dbReference type="PROSITE" id="PS50090"/>
    </source>
</evidence>
<reference evidence="4 5" key="1">
    <citation type="journal article" date="2014" name="Nat. Commun.">
        <title>Klebsormidium flaccidum genome reveals primary factors for plant terrestrial adaptation.</title>
        <authorList>
            <person name="Hori K."/>
            <person name="Maruyama F."/>
            <person name="Fujisawa T."/>
            <person name="Togashi T."/>
            <person name="Yamamoto N."/>
            <person name="Seo M."/>
            <person name="Sato S."/>
            <person name="Yamada T."/>
            <person name="Mori H."/>
            <person name="Tajima N."/>
            <person name="Moriyama T."/>
            <person name="Ikeuchi M."/>
            <person name="Watanabe M."/>
            <person name="Wada H."/>
            <person name="Kobayashi K."/>
            <person name="Saito M."/>
            <person name="Masuda T."/>
            <person name="Sasaki-Sekimoto Y."/>
            <person name="Mashiguchi K."/>
            <person name="Awai K."/>
            <person name="Shimojima M."/>
            <person name="Masuda S."/>
            <person name="Iwai M."/>
            <person name="Nobusawa T."/>
            <person name="Narise T."/>
            <person name="Kondo S."/>
            <person name="Saito H."/>
            <person name="Sato R."/>
            <person name="Murakawa M."/>
            <person name="Ihara Y."/>
            <person name="Oshima-Yamada Y."/>
            <person name="Ohtaka K."/>
            <person name="Satoh M."/>
            <person name="Sonobe K."/>
            <person name="Ishii M."/>
            <person name="Ohtani R."/>
            <person name="Kanamori-Sato M."/>
            <person name="Honoki R."/>
            <person name="Miyazaki D."/>
            <person name="Mochizuki H."/>
            <person name="Umetsu J."/>
            <person name="Higashi K."/>
            <person name="Shibata D."/>
            <person name="Kamiya Y."/>
            <person name="Sato N."/>
            <person name="Nakamura Y."/>
            <person name="Tabata S."/>
            <person name="Ida S."/>
            <person name="Kurokawa K."/>
            <person name="Ohta H."/>
        </authorList>
    </citation>
    <scope>NUCLEOTIDE SEQUENCE [LARGE SCALE GENOMIC DNA]</scope>
    <source>
        <strain evidence="4 5">NIES-2285</strain>
    </source>
</reference>
<feature type="compositionally biased region" description="Basic and acidic residues" evidence="1">
    <location>
        <begin position="557"/>
        <end position="576"/>
    </location>
</feature>
<dbReference type="SUPFAM" id="SSF46565">
    <property type="entry name" value="Chaperone J-domain"/>
    <property type="match status" value="1"/>
</dbReference>
<dbReference type="STRING" id="105231.A0A1Y1INB5"/>
<dbReference type="InterPro" id="IPR036869">
    <property type="entry name" value="J_dom_sf"/>
</dbReference>
<feature type="region of interest" description="Disordered" evidence="1">
    <location>
        <begin position="57"/>
        <end position="103"/>
    </location>
</feature>
<dbReference type="GO" id="GO:0006450">
    <property type="term" value="P:regulation of translational fidelity"/>
    <property type="evidence" value="ECO:0007669"/>
    <property type="project" value="InterPro"/>
</dbReference>
<dbReference type="FunFam" id="1.10.10.60:FF:000416">
    <property type="entry name" value="Myb family transcription factor"/>
    <property type="match status" value="1"/>
</dbReference>
<sequence>MSVPALMRRRGAGRLIAYDPAEVPKGGSAVVASCATPVKRLGQEPAGHSFHAAVLKYVEKPGEEGDGEPLPEEEDAKLDDPAHVHPSSWEGTKKKKGSKGGEEQHDHYQLLGLGHLRYLANDDQIKKAYRATSLKHHPDKQAAVLLDLGSEEEKDAKREELDNHFKLIQEAYEVLTDPAKRRLFDSIDEFDDDIPDACEPKDFYKVYGPVFQRNSRWSLQQPCPLLGDDATPHAQVDAFYDFWFLFKSWREFPQEDEYELDQAEGREHKRWMERQNAKLREKAKKEEVSRIRELVENAYKRDPRVARMKEEEKKEKQKKKLAKQASKRAAEEEAARKVEEERLAKEAAEAAAAEAAREEKKQREKDKKLVRKERQRLRAAAGELAGAGKKVTAEELEELLTGFDLLGLRRVCDEVEAAGSDEGKGVALRRGVQRLRDPQAVHDEPAAAGLSAAPAAEGKETGAGTSGKGGESPGGKAAGQSAGGAKAAANTASRPWSSQETALLKKALLKYPRGTRNRWEVVASMCGRSVDEVIATQKNELQKKPEDDKAFLAFLEQRKAPPEIKSPLTDRADVGDAPKSGVENGEKAGGGQTANGGASAANGAAASDDAWSEGQEVALVKALKAFPKETPARWERIMQAVPGKTKAQCFKKFQTMRESFRAKKAEGE</sequence>
<feature type="compositionally biased region" description="Acidic residues" evidence="1">
    <location>
        <begin position="64"/>
        <end position="77"/>
    </location>
</feature>
<dbReference type="Pfam" id="PF21884">
    <property type="entry name" value="ZUO1-like_ZHD"/>
    <property type="match status" value="1"/>
</dbReference>
<feature type="compositionally biased region" description="Low complexity" evidence="1">
    <location>
        <begin position="478"/>
        <end position="489"/>
    </location>
</feature>
<feature type="compositionally biased region" description="Basic and acidic residues" evidence="1">
    <location>
        <begin position="328"/>
        <end position="348"/>
    </location>
</feature>
<feature type="compositionally biased region" description="Basic residues" evidence="1">
    <location>
        <begin position="316"/>
        <end position="326"/>
    </location>
</feature>
<dbReference type="OMA" id="SFWYDFD"/>
<dbReference type="PROSITE" id="PS00636">
    <property type="entry name" value="DNAJ_1"/>
    <property type="match status" value="1"/>
</dbReference>
<dbReference type="CDD" id="cd06257">
    <property type="entry name" value="DnaJ"/>
    <property type="match status" value="1"/>
</dbReference>
<gene>
    <name evidence="4" type="ORF">KFL_007060060</name>
</gene>
<evidence type="ECO:0000313" key="4">
    <source>
        <dbReference type="EMBL" id="GAQ90949.1"/>
    </source>
</evidence>
<dbReference type="PROSITE" id="PS50090">
    <property type="entry name" value="MYB_LIKE"/>
    <property type="match status" value="1"/>
</dbReference>
<dbReference type="InterPro" id="IPR001005">
    <property type="entry name" value="SANT/Myb"/>
</dbReference>
<organism evidence="4 5">
    <name type="scientific">Klebsormidium nitens</name>
    <name type="common">Green alga</name>
    <name type="synonym">Ulothrix nitens</name>
    <dbReference type="NCBI Taxonomy" id="105231"/>
    <lineage>
        <taxon>Eukaryota</taxon>
        <taxon>Viridiplantae</taxon>
        <taxon>Streptophyta</taxon>
        <taxon>Klebsormidiophyceae</taxon>
        <taxon>Klebsormidiales</taxon>
        <taxon>Klebsormidiaceae</taxon>
        <taxon>Klebsormidium</taxon>
    </lineage>
</organism>
<dbReference type="SMART" id="SM00271">
    <property type="entry name" value="DnaJ"/>
    <property type="match status" value="1"/>
</dbReference>
<feature type="compositionally biased region" description="Low complexity" evidence="1">
    <location>
        <begin position="595"/>
        <end position="609"/>
    </location>
</feature>
<accession>A0A1Y1INB5</accession>
<feature type="compositionally biased region" description="Gly residues" evidence="1">
    <location>
        <begin position="464"/>
        <end position="477"/>
    </location>
</feature>
<feature type="domain" description="Myb-like" evidence="3">
    <location>
        <begin position="603"/>
        <end position="657"/>
    </location>
</feature>
<feature type="region of interest" description="Disordered" evidence="1">
    <location>
        <begin position="305"/>
        <end position="374"/>
    </location>
</feature>
<feature type="region of interest" description="Disordered" evidence="1">
    <location>
        <begin position="557"/>
        <end position="611"/>
    </location>
</feature>
<dbReference type="GO" id="GO:0030544">
    <property type="term" value="F:Hsp70 protein binding"/>
    <property type="evidence" value="ECO:0000318"/>
    <property type="project" value="GO_Central"/>
</dbReference>
<dbReference type="InterPro" id="IPR044634">
    <property type="entry name" value="Zuotin/DnaJC2"/>
</dbReference>
<dbReference type="GO" id="GO:0005829">
    <property type="term" value="C:cytosol"/>
    <property type="evidence" value="ECO:0000318"/>
    <property type="project" value="GO_Central"/>
</dbReference>
<feature type="region of interest" description="Disordered" evidence="1">
    <location>
        <begin position="436"/>
        <end position="499"/>
    </location>
</feature>
<dbReference type="Pfam" id="PF00226">
    <property type="entry name" value="DnaJ"/>
    <property type="match status" value="1"/>
</dbReference>
<dbReference type="Proteomes" id="UP000054558">
    <property type="component" value="Unassembled WGS sequence"/>
</dbReference>
<feature type="compositionally biased region" description="Basic and acidic residues" evidence="1">
    <location>
        <begin position="305"/>
        <end position="315"/>
    </location>
</feature>
<feature type="compositionally biased region" description="Low complexity" evidence="1">
    <location>
        <begin position="446"/>
        <end position="456"/>
    </location>
</feature>
<dbReference type="PROSITE" id="PS50076">
    <property type="entry name" value="DNAJ_2"/>
    <property type="match status" value="1"/>
</dbReference>
<feature type="compositionally biased region" description="Polar residues" evidence="1">
    <location>
        <begin position="490"/>
        <end position="499"/>
    </location>
</feature>
<feature type="domain" description="J" evidence="2">
    <location>
        <begin position="106"/>
        <end position="188"/>
    </location>
</feature>
<dbReference type="PRINTS" id="PR00625">
    <property type="entry name" value="JDOMAIN"/>
</dbReference>
<dbReference type="CDD" id="cd00167">
    <property type="entry name" value="SANT"/>
    <property type="match status" value="2"/>
</dbReference>
<dbReference type="InterPro" id="IPR054076">
    <property type="entry name" value="ZUO1-like_ZHD"/>
</dbReference>
<dbReference type="InterPro" id="IPR018253">
    <property type="entry name" value="DnaJ_domain_CS"/>
</dbReference>
<keyword evidence="5" id="KW-1185">Reference proteome</keyword>
<evidence type="ECO:0000313" key="5">
    <source>
        <dbReference type="Proteomes" id="UP000054558"/>
    </source>
</evidence>
<dbReference type="SMART" id="SM00717">
    <property type="entry name" value="SANT"/>
    <property type="match status" value="2"/>
</dbReference>
<dbReference type="PANTHER" id="PTHR43999">
    <property type="entry name" value="DNAJ HOMOLOG SUBFAMILY C MEMBER 2"/>
    <property type="match status" value="1"/>
</dbReference>
<name>A0A1Y1INB5_KLENI</name>
<dbReference type="EMBL" id="DF237655">
    <property type="protein sequence ID" value="GAQ90949.1"/>
    <property type="molecule type" value="Genomic_DNA"/>
</dbReference>
<dbReference type="InterPro" id="IPR009057">
    <property type="entry name" value="Homeodomain-like_sf"/>
</dbReference>
<proteinExistence type="predicted"/>
<dbReference type="InterPro" id="IPR001623">
    <property type="entry name" value="DnaJ_domain"/>
</dbReference>